<dbReference type="KEGG" id="grs:C7S20_19150"/>
<reference evidence="3" key="1">
    <citation type="submission" date="2018-03" db="EMBL/GenBank/DDBJ databases">
        <title>Gramella fulva sp. nov., isolated from a dry surface of tidal flat.</title>
        <authorList>
            <person name="Hwang S.H."/>
            <person name="Hwang W.M."/>
            <person name="Kang K."/>
            <person name="Ahn T.-Y."/>
        </authorList>
    </citation>
    <scope>NUCLEOTIDE SEQUENCE [LARGE SCALE GENOMIC DNA]</scope>
    <source>
        <strain evidence="3">SH35</strain>
    </source>
</reference>
<dbReference type="Proteomes" id="UP000241507">
    <property type="component" value="Chromosome"/>
</dbReference>
<dbReference type="OrthoDB" id="957652at2"/>
<feature type="domain" description="DUF7793" evidence="1">
    <location>
        <begin position="15"/>
        <end position="125"/>
    </location>
</feature>
<proteinExistence type="predicted"/>
<dbReference type="Gene3D" id="3.40.970.30">
    <property type="entry name" value="yp_829618.1 like domains"/>
    <property type="match status" value="1"/>
</dbReference>
<sequence>MGKTGYGNNQVADIHIDNGILHFVYKPNTILNLKNATAAVNQRLAVQKDRAYPIFCDVRGLVSSDKEGRDYLAKQGSVLVKAVGILASDPLTNRIISFYMNNSKPRIPTKVFSQRFAALSFLEKFTGSK</sequence>
<dbReference type="Pfam" id="PF25056">
    <property type="entry name" value="DUF7793"/>
    <property type="match status" value="1"/>
</dbReference>
<name>A0A2R3ZA94_9FLAO</name>
<dbReference type="AlphaFoldDB" id="A0A2R3ZA94"/>
<protein>
    <recommendedName>
        <fullName evidence="1">DUF7793 domain-containing protein</fullName>
    </recommendedName>
</protein>
<organism evidence="2 3">
    <name type="scientific">Christiangramia fulva</name>
    <dbReference type="NCBI Taxonomy" id="2126553"/>
    <lineage>
        <taxon>Bacteria</taxon>
        <taxon>Pseudomonadati</taxon>
        <taxon>Bacteroidota</taxon>
        <taxon>Flavobacteriia</taxon>
        <taxon>Flavobacteriales</taxon>
        <taxon>Flavobacteriaceae</taxon>
        <taxon>Christiangramia</taxon>
    </lineage>
</organism>
<dbReference type="EMBL" id="CP028136">
    <property type="protein sequence ID" value="AVR47196.1"/>
    <property type="molecule type" value="Genomic_DNA"/>
</dbReference>
<dbReference type="InterPro" id="IPR056695">
    <property type="entry name" value="DUF7793"/>
</dbReference>
<gene>
    <name evidence="2" type="ORF">C7S20_19150</name>
</gene>
<dbReference type="RefSeq" id="WP_107013962.1">
    <property type="nucleotide sequence ID" value="NZ_CP028136.1"/>
</dbReference>
<evidence type="ECO:0000313" key="3">
    <source>
        <dbReference type="Proteomes" id="UP000241507"/>
    </source>
</evidence>
<evidence type="ECO:0000313" key="2">
    <source>
        <dbReference type="EMBL" id="AVR47196.1"/>
    </source>
</evidence>
<keyword evidence="3" id="KW-1185">Reference proteome</keyword>
<accession>A0A2R3ZA94</accession>
<evidence type="ECO:0000259" key="1">
    <source>
        <dbReference type="Pfam" id="PF25056"/>
    </source>
</evidence>